<comment type="caution">
    <text evidence="9">The sequence shown here is derived from an EMBL/GenBank/DDBJ whole genome shotgun (WGS) entry which is preliminary data.</text>
</comment>
<feature type="domain" description="FAD-binding" evidence="8">
    <location>
        <begin position="5"/>
        <end position="318"/>
    </location>
</feature>
<dbReference type="PANTHER" id="PTHR43876">
    <property type="entry name" value="UBIQUINONE BIOSYNTHESIS MONOOXYGENASE COQ6, MITOCHONDRIAL"/>
    <property type="match status" value="1"/>
</dbReference>
<dbReference type="Proteomes" id="UP001156601">
    <property type="component" value="Unassembled WGS sequence"/>
</dbReference>
<comment type="pathway">
    <text evidence="2">Cofactor biosynthesis; ubiquinone biosynthesis.</text>
</comment>
<evidence type="ECO:0000256" key="6">
    <source>
        <dbReference type="ARBA" id="ARBA00023002"/>
    </source>
</evidence>
<evidence type="ECO:0000313" key="9">
    <source>
        <dbReference type="EMBL" id="GLR71028.1"/>
    </source>
</evidence>
<keyword evidence="10" id="KW-1185">Reference proteome</keyword>
<reference evidence="9" key="2">
    <citation type="submission" date="2023-01" db="EMBL/GenBank/DDBJ databases">
        <title>Draft genome sequence of Agaribacter marinus strain NBRC 110023.</title>
        <authorList>
            <person name="Sun Q."/>
            <person name="Mori K."/>
        </authorList>
    </citation>
    <scope>NUCLEOTIDE SEQUENCE</scope>
    <source>
        <strain evidence="9">NBRC 110023</strain>
    </source>
</reference>
<sequence>MQTKDVDVLIAGGGVAGCVAALAIKQLSNYSVAIIEKSPPSENTQHPSFDAKVIALAKQSLTLLKRFGISVANVDTATIEKIHVSDRKHIGQTLLDAKQLGVDYFGKVVRLEQLGFSIYEQVKNAGIDYIAPDSINALERKVESVEIMTEKAHISAKLLVVAEGANSPTRQRLNIPVHQYDYQQTAIVSNVELQLAHQNQAFERFTKYGPLAFLPLHKAGMANNENLMSVVWTMPTHKAPDVLNLSDDKFCAELQTLFGYRLGKIGSASPRFSYPLLLKQTHDYASHRVICIANAAQSLHPIAGQGFNLGIRDIDRLIHSFLPSVALGSFEHIAKYKTISEQDKDLTINATDSLVSVFSNHHLPLVLGRNLGLKLLNGSQSMKSYLATLAMGVK</sequence>
<proteinExistence type="inferred from homology"/>
<dbReference type="AlphaFoldDB" id="A0AA37WIH4"/>
<organism evidence="9 10">
    <name type="scientific">Agaribacter marinus</name>
    <dbReference type="NCBI Taxonomy" id="1431249"/>
    <lineage>
        <taxon>Bacteria</taxon>
        <taxon>Pseudomonadati</taxon>
        <taxon>Pseudomonadota</taxon>
        <taxon>Gammaproteobacteria</taxon>
        <taxon>Alteromonadales</taxon>
        <taxon>Alteromonadaceae</taxon>
        <taxon>Agaribacter</taxon>
    </lineage>
</organism>
<evidence type="ECO:0000313" key="10">
    <source>
        <dbReference type="Proteomes" id="UP001156601"/>
    </source>
</evidence>
<dbReference type="PRINTS" id="PR00420">
    <property type="entry name" value="RNGMNOXGNASE"/>
</dbReference>
<dbReference type="GO" id="GO:0071949">
    <property type="term" value="F:FAD binding"/>
    <property type="evidence" value="ECO:0007669"/>
    <property type="project" value="InterPro"/>
</dbReference>
<dbReference type="GO" id="GO:0006744">
    <property type="term" value="P:ubiquinone biosynthetic process"/>
    <property type="evidence" value="ECO:0007669"/>
    <property type="project" value="InterPro"/>
</dbReference>
<comment type="cofactor">
    <cofactor evidence="1">
        <name>FAD</name>
        <dbReference type="ChEBI" id="CHEBI:57692"/>
    </cofactor>
</comment>
<keyword evidence="7" id="KW-0503">Monooxygenase</keyword>
<evidence type="ECO:0000256" key="1">
    <source>
        <dbReference type="ARBA" id="ARBA00001974"/>
    </source>
</evidence>
<dbReference type="Gene3D" id="3.50.50.60">
    <property type="entry name" value="FAD/NAD(P)-binding domain"/>
    <property type="match status" value="2"/>
</dbReference>
<dbReference type="InterPro" id="IPR018168">
    <property type="entry name" value="Ubi_Hdrlase_CS"/>
</dbReference>
<protein>
    <submittedName>
        <fullName evidence="9">2-octaprenyl-6-methoxyphenyl hydroxylase</fullName>
    </submittedName>
</protein>
<keyword evidence="6" id="KW-0560">Oxidoreductase</keyword>
<dbReference type="SUPFAM" id="SSF51905">
    <property type="entry name" value="FAD/NAD(P)-binding domain"/>
    <property type="match status" value="1"/>
</dbReference>
<reference evidence="9" key="1">
    <citation type="journal article" date="2014" name="Int. J. Syst. Evol. Microbiol.">
        <title>Complete genome sequence of Corynebacterium casei LMG S-19264T (=DSM 44701T), isolated from a smear-ripened cheese.</title>
        <authorList>
            <consortium name="US DOE Joint Genome Institute (JGI-PGF)"/>
            <person name="Walter F."/>
            <person name="Albersmeier A."/>
            <person name="Kalinowski J."/>
            <person name="Ruckert C."/>
        </authorList>
    </citation>
    <scope>NUCLEOTIDE SEQUENCE</scope>
    <source>
        <strain evidence="9">NBRC 110023</strain>
    </source>
</reference>
<dbReference type="GO" id="GO:0008681">
    <property type="term" value="F:2-octaprenyl-6-methoxyphenol hydroxylase activity"/>
    <property type="evidence" value="ECO:0007669"/>
    <property type="project" value="TreeGrafter"/>
</dbReference>
<dbReference type="EMBL" id="BSOT01000005">
    <property type="protein sequence ID" value="GLR71028.1"/>
    <property type="molecule type" value="Genomic_DNA"/>
</dbReference>
<dbReference type="InterPro" id="IPR010971">
    <property type="entry name" value="UbiH/COQ6"/>
</dbReference>
<dbReference type="PROSITE" id="PS51257">
    <property type="entry name" value="PROKAR_LIPOPROTEIN"/>
    <property type="match status" value="1"/>
</dbReference>
<dbReference type="InterPro" id="IPR051205">
    <property type="entry name" value="UbiH/COQ6_monooxygenase"/>
</dbReference>
<evidence type="ECO:0000256" key="5">
    <source>
        <dbReference type="ARBA" id="ARBA00022827"/>
    </source>
</evidence>
<name>A0AA37WIH4_9ALTE</name>
<dbReference type="PANTHER" id="PTHR43876:SF8">
    <property type="entry name" value="2-OCTAPRENYL-6-METHOXYPHENOL HYDROXYLASE"/>
    <property type="match status" value="1"/>
</dbReference>
<evidence type="ECO:0000256" key="7">
    <source>
        <dbReference type="ARBA" id="ARBA00023033"/>
    </source>
</evidence>
<keyword evidence="5" id="KW-0274">FAD</keyword>
<evidence type="ECO:0000256" key="4">
    <source>
        <dbReference type="ARBA" id="ARBA00022630"/>
    </source>
</evidence>
<dbReference type="NCBIfam" id="TIGR01988">
    <property type="entry name" value="Ubi-OHases"/>
    <property type="match status" value="1"/>
</dbReference>
<dbReference type="InterPro" id="IPR002938">
    <property type="entry name" value="FAD-bd"/>
</dbReference>
<evidence type="ECO:0000259" key="8">
    <source>
        <dbReference type="Pfam" id="PF01494"/>
    </source>
</evidence>
<evidence type="ECO:0000256" key="2">
    <source>
        <dbReference type="ARBA" id="ARBA00004749"/>
    </source>
</evidence>
<dbReference type="PROSITE" id="PS01304">
    <property type="entry name" value="UBIH"/>
    <property type="match status" value="1"/>
</dbReference>
<dbReference type="RefSeq" id="WP_284217327.1">
    <property type="nucleotide sequence ID" value="NZ_BSOT01000005.1"/>
</dbReference>
<keyword evidence="4" id="KW-0285">Flavoprotein</keyword>
<dbReference type="Pfam" id="PF01494">
    <property type="entry name" value="FAD_binding_3"/>
    <property type="match status" value="1"/>
</dbReference>
<evidence type="ECO:0000256" key="3">
    <source>
        <dbReference type="ARBA" id="ARBA00005349"/>
    </source>
</evidence>
<accession>A0AA37WIH4</accession>
<dbReference type="InterPro" id="IPR036188">
    <property type="entry name" value="FAD/NAD-bd_sf"/>
</dbReference>
<gene>
    <name evidence="9" type="primary">ubiH</name>
    <name evidence="9" type="ORF">GCM10007852_19360</name>
</gene>
<comment type="similarity">
    <text evidence="3">Belongs to the UbiH/COQ6 family.</text>
</comment>